<evidence type="ECO:0000256" key="4">
    <source>
        <dbReference type="ARBA" id="ARBA00022691"/>
    </source>
</evidence>
<dbReference type="InterPro" id="IPR029063">
    <property type="entry name" value="SAM-dependent_MTases_sf"/>
</dbReference>
<proteinExistence type="inferred from homology"/>
<dbReference type="InterPro" id="IPR013216">
    <property type="entry name" value="Methyltransf_11"/>
</dbReference>
<dbReference type="EC" id="2.1.1.64" evidence="5"/>
<comment type="similarity">
    <text evidence="5">Belongs to the class I-like SAM-binding methyltransferase superfamily. UbiG/COQ3 family.</text>
</comment>
<dbReference type="InterPro" id="IPR010233">
    <property type="entry name" value="UbiG_MeTrfase"/>
</dbReference>
<keyword evidence="7" id="KW-0732">Signal</keyword>
<feature type="binding site" evidence="5">
    <location>
        <position position="213"/>
    </location>
    <ligand>
        <name>S-adenosyl-L-methionine</name>
        <dbReference type="ChEBI" id="CHEBI:59789"/>
    </ligand>
</feature>
<keyword evidence="5" id="KW-0999">Mitochondrion inner membrane</keyword>
<dbReference type="HAMAP" id="MF_00472">
    <property type="entry name" value="UbiG"/>
    <property type="match status" value="1"/>
</dbReference>
<dbReference type="CDD" id="cd02440">
    <property type="entry name" value="AdoMet_MTases"/>
    <property type="match status" value="1"/>
</dbReference>
<reference evidence="9 10" key="1">
    <citation type="journal article" date="2019" name="Sci. Rep.">
        <title>Comparative genomics of chytrid fungi reveal insights into the obligate biotrophic and pathogenic lifestyle of Synchytrium endobioticum.</title>
        <authorList>
            <person name="van de Vossenberg B.T.L.H."/>
            <person name="Warris S."/>
            <person name="Nguyen H.D.T."/>
            <person name="van Gent-Pelzer M.P.E."/>
            <person name="Joly D.L."/>
            <person name="van de Geest H.C."/>
            <person name="Bonants P.J.M."/>
            <person name="Smith D.S."/>
            <person name="Levesque C.A."/>
            <person name="van der Lee T.A.J."/>
        </authorList>
    </citation>
    <scope>NUCLEOTIDE SEQUENCE [LARGE SCALE GENOMIC DNA]</scope>
    <source>
        <strain evidence="9 10">MB42</strain>
    </source>
</reference>
<feature type="region of interest" description="Disordered" evidence="6">
    <location>
        <begin position="89"/>
        <end position="115"/>
    </location>
</feature>
<comment type="catalytic activity">
    <reaction evidence="5">
        <text>a 3-demethylubiquinone + S-adenosyl-L-methionine = a ubiquinone + S-adenosyl-L-homocysteine</text>
        <dbReference type="Rhea" id="RHEA:81215"/>
        <dbReference type="Rhea" id="RHEA-COMP:9565"/>
        <dbReference type="Rhea" id="RHEA-COMP:19654"/>
        <dbReference type="ChEBI" id="CHEBI:16389"/>
        <dbReference type="ChEBI" id="CHEBI:57856"/>
        <dbReference type="ChEBI" id="CHEBI:59789"/>
        <dbReference type="ChEBI" id="CHEBI:231825"/>
    </reaction>
</comment>
<keyword evidence="5" id="KW-0460">Magnesium</keyword>
<sequence length="394" mass="43693">MLMAALLFLSIYRWPGLYRIYGSTSACTCPKRHQVRGRLLTDDWDWLELRQRERRIGWAGCVVDRVETSSDKCCQLLITAAMNRLASRLRPPARIAPSPRRNHAPSASDSDSNCKTSVNQDEILRFRNVSAHWWNPHGPYRLLHKMNPVRTAYIKTHTSELLPSQYVPTPAASAVSTARKRPLEGYTMLDLGCGGGLLSEGLARLGGNVVGIDADETAVHVAKEHAKTDPLVSHNTNYINTTAEQLAETHESNFDVVCALEIIEHVSDRNVFLQSCAKLLKPNGLLFISTINRTPVSYFLTILMAEHVLNLVPKNTHTHNQYVTPQELESELSNVGCRLRDVSGLIFNPLGGHWKVVEAGGISGRGTALGGFMNKAALQANYITCAITRNMCKL</sequence>
<feature type="compositionally biased region" description="Low complexity" evidence="6">
    <location>
        <begin position="89"/>
        <end position="99"/>
    </location>
</feature>
<dbReference type="VEuPathDB" id="FungiDB:SeMB42_g06528"/>
<dbReference type="GO" id="GO:0032259">
    <property type="term" value="P:methylation"/>
    <property type="evidence" value="ECO:0007669"/>
    <property type="project" value="UniProtKB-KW"/>
</dbReference>
<dbReference type="AlphaFoldDB" id="A0A507CD53"/>
<gene>
    <name evidence="5" type="primary">COQ3</name>
    <name evidence="9" type="ORF">SeMB42_g06528</name>
</gene>
<feature type="chain" id="PRO_5021421874" description="Ubiquinone biosynthesis O-methyltransferase, mitochondrial" evidence="7">
    <location>
        <begin position="19"/>
        <end position="394"/>
    </location>
</feature>
<accession>A0A507CD53</accession>
<evidence type="ECO:0000256" key="7">
    <source>
        <dbReference type="SAM" id="SignalP"/>
    </source>
</evidence>
<feature type="domain" description="Methyltransferase type 11" evidence="8">
    <location>
        <begin position="189"/>
        <end position="288"/>
    </location>
</feature>
<comment type="caution">
    <text evidence="9">The sequence shown here is derived from an EMBL/GenBank/DDBJ whole genome shotgun (WGS) entry which is preliminary data.</text>
</comment>
<evidence type="ECO:0000256" key="1">
    <source>
        <dbReference type="ARBA" id="ARBA00022603"/>
    </source>
</evidence>
<evidence type="ECO:0000313" key="10">
    <source>
        <dbReference type="Proteomes" id="UP000317494"/>
    </source>
</evidence>
<keyword evidence="5" id="KW-0496">Mitochondrion</keyword>
<dbReference type="Proteomes" id="UP000317494">
    <property type="component" value="Unassembled WGS sequence"/>
</dbReference>
<comment type="function">
    <text evidence="5">O-methyltransferase required for two non-consecutive steps during ubiquinone biosynthesis. Catalyzes the 2 O-methylation of 3,4-dihydroxy-5-(all-trans-polyprenyl)benzoic acid into 4-hydroxy-3-methoxy-5-(all-trans-polyprenyl)benzoic acid. Also catalyzes the last step of ubiquinone biosynthesis by mediating methylation of 3-demethylubiquinone into ubiquinone. Also able to mediate the methylation of 3-demethylubiquinol into ubiquinol.</text>
</comment>
<evidence type="ECO:0000256" key="2">
    <source>
        <dbReference type="ARBA" id="ARBA00022679"/>
    </source>
</evidence>
<dbReference type="NCBIfam" id="TIGR01983">
    <property type="entry name" value="UbiG"/>
    <property type="match status" value="1"/>
</dbReference>
<feature type="compositionally biased region" description="Polar residues" evidence="6">
    <location>
        <begin position="105"/>
        <end position="115"/>
    </location>
</feature>
<feature type="binding site" evidence="5">
    <location>
        <position position="150"/>
    </location>
    <ligand>
        <name>S-adenosyl-L-methionine</name>
        <dbReference type="ChEBI" id="CHEBI:59789"/>
    </ligand>
</feature>
<protein>
    <recommendedName>
        <fullName evidence="5">Ubiquinone biosynthesis O-methyltransferase, mitochondrial</fullName>
    </recommendedName>
    <alternativeName>
        <fullName evidence="5">3-demethylubiquinol 3-O-methyltransferase</fullName>
        <ecNumber evidence="5">2.1.1.64</ecNumber>
    </alternativeName>
    <alternativeName>
        <fullName evidence="5">3-demethylubiquinone 3-O-methyltransferase</fullName>
        <ecNumber evidence="5">2.1.1.-</ecNumber>
    </alternativeName>
    <alternativeName>
        <fullName evidence="5">Polyprenyldihydroxybenzoate methyltransferase</fullName>
        <ecNumber evidence="5">2.1.1.114</ecNumber>
    </alternativeName>
</protein>
<evidence type="ECO:0000259" key="8">
    <source>
        <dbReference type="Pfam" id="PF08241"/>
    </source>
</evidence>
<dbReference type="GO" id="GO:0031314">
    <property type="term" value="C:extrinsic component of mitochondrial inner membrane"/>
    <property type="evidence" value="ECO:0007669"/>
    <property type="project" value="UniProtKB-UniRule"/>
</dbReference>
<keyword evidence="3 5" id="KW-0831">Ubiquinone biosynthesis</keyword>
<dbReference type="GO" id="GO:0120537">
    <property type="term" value="F:3-demethylubiquinone 3-O-methyltransferase activity"/>
    <property type="evidence" value="ECO:0007669"/>
    <property type="project" value="RHEA"/>
</dbReference>
<comment type="catalytic activity">
    <reaction evidence="5">
        <text>a 3,4-dihydroxy-5-(all-trans-polyprenyl)benzoate + S-adenosyl-L-methionine = a 4-hydroxy-3-methoxy-5-(all-trans-polyprenyl)benzoate + S-adenosyl-L-homocysteine + H(+)</text>
        <dbReference type="Rhea" id="RHEA:44452"/>
        <dbReference type="Rhea" id="RHEA-COMP:10930"/>
        <dbReference type="Rhea" id="RHEA-COMP:10931"/>
        <dbReference type="ChEBI" id="CHEBI:15378"/>
        <dbReference type="ChEBI" id="CHEBI:57856"/>
        <dbReference type="ChEBI" id="CHEBI:59789"/>
        <dbReference type="ChEBI" id="CHEBI:64694"/>
        <dbReference type="ChEBI" id="CHEBI:84443"/>
        <dbReference type="EC" id="2.1.1.114"/>
    </reaction>
</comment>
<comment type="pathway">
    <text evidence="5">Cofactor biosynthesis; ubiquinone biosynthesis.</text>
</comment>
<keyword evidence="2 5" id="KW-0808">Transferase</keyword>
<feature type="binding site" evidence="5">
    <location>
        <position position="261"/>
    </location>
    <ligand>
        <name>Mg(2+)</name>
        <dbReference type="ChEBI" id="CHEBI:18420"/>
    </ligand>
</feature>
<evidence type="ECO:0000256" key="3">
    <source>
        <dbReference type="ARBA" id="ARBA00022688"/>
    </source>
</evidence>
<name>A0A507CD53_9FUNG</name>
<keyword evidence="5" id="KW-0479">Metal-binding</keyword>
<keyword evidence="10" id="KW-1185">Reference proteome</keyword>
<evidence type="ECO:0000256" key="5">
    <source>
        <dbReference type="HAMAP-Rule" id="MF_03190"/>
    </source>
</evidence>
<dbReference type="Gene3D" id="3.40.50.150">
    <property type="entry name" value="Vaccinia Virus protein VP39"/>
    <property type="match status" value="1"/>
</dbReference>
<organism evidence="9 10">
    <name type="scientific">Synchytrium endobioticum</name>
    <dbReference type="NCBI Taxonomy" id="286115"/>
    <lineage>
        <taxon>Eukaryota</taxon>
        <taxon>Fungi</taxon>
        <taxon>Fungi incertae sedis</taxon>
        <taxon>Chytridiomycota</taxon>
        <taxon>Chytridiomycota incertae sedis</taxon>
        <taxon>Chytridiomycetes</taxon>
        <taxon>Synchytriales</taxon>
        <taxon>Synchytriaceae</taxon>
        <taxon>Synchytrium</taxon>
    </lineage>
</organism>
<comment type="cofactor">
    <cofactor evidence="5">
        <name>Mg(2+)</name>
        <dbReference type="ChEBI" id="CHEBI:18420"/>
    </cofactor>
</comment>
<comment type="subcellular location">
    <subcellularLocation>
        <location evidence="5">Mitochondrion inner membrane</location>
        <topology evidence="5">Peripheral membrane protein</topology>
        <orientation evidence="5">Matrix side</orientation>
    </subcellularLocation>
</comment>
<dbReference type="EC" id="2.1.1.114" evidence="5"/>
<dbReference type="Pfam" id="PF08241">
    <property type="entry name" value="Methyltransf_11"/>
    <property type="match status" value="1"/>
</dbReference>
<feature type="binding site" evidence="5">
    <location>
        <position position="264"/>
    </location>
    <ligand>
        <name>Mg(2+)</name>
        <dbReference type="ChEBI" id="CHEBI:18420"/>
    </ligand>
</feature>
<keyword evidence="1 5" id="KW-0489">Methyltransferase</keyword>
<feature type="binding site" evidence="5">
    <location>
        <position position="192"/>
    </location>
    <ligand>
        <name>S-adenosyl-L-methionine</name>
        <dbReference type="ChEBI" id="CHEBI:59789"/>
    </ligand>
</feature>
<dbReference type="GO" id="GO:0046872">
    <property type="term" value="F:metal ion binding"/>
    <property type="evidence" value="ECO:0007669"/>
    <property type="project" value="UniProtKB-KW"/>
</dbReference>
<dbReference type="GO" id="GO:0061542">
    <property type="term" value="F:3-demethylubiquinol 3-O-methyltransferase activity"/>
    <property type="evidence" value="ECO:0007669"/>
    <property type="project" value="UniProtKB-UniRule"/>
</dbReference>
<dbReference type="PANTHER" id="PTHR43464">
    <property type="entry name" value="METHYLTRANSFERASE"/>
    <property type="match status" value="1"/>
</dbReference>
<evidence type="ECO:0000256" key="6">
    <source>
        <dbReference type="SAM" id="MobiDB-lite"/>
    </source>
</evidence>
<keyword evidence="5" id="KW-0472">Membrane</keyword>
<dbReference type="SUPFAM" id="SSF53335">
    <property type="entry name" value="S-adenosyl-L-methionine-dependent methyltransferases"/>
    <property type="match status" value="1"/>
</dbReference>
<dbReference type="EC" id="2.1.1.-" evidence="5"/>
<evidence type="ECO:0000313" key="9">
    <source>
        <dbReference type="EMBL" id="TPX38987.1"/>
    </source>
</evidence>
<dbReference type="GO" id="GO:0010420">
    <property type="term" value="F:polyprenyldihydroxybenzoate methyltransferase activity"/>
    <property type="evidence" value="ECO:0007669"/>
    <property type="project" value="UniProtKB-UniRule"/>
</dbReference>
<feature type="binding site" evidence="5">
    <location>
        <position position="265"/>
    </location>
    <ligand>
        <name>Mg(2+)</name>
        <dbReference type="ChEBI" id="CHEBI:18420"/>
    </ligand>
</feature>
<keyword evidence="4 5" id="KW-0949">S-adenosyl-L-methionine</keyword>
<dbReference type="EMBL" id="QEAN01000373">
    <property type="protein sequence ID" value="TPX38987.1"/>
    <property type="molecule type" value="Genomic_DNA"/>
</dbReference>
<comment type="subunit">
    <text evidence="5">Component of a multi-subunit COQ enzyme complex, composed of at least COQ3, COQ4, COQ5, COQ6, COQ7 and COQ9.</text>
</comment>
<dbReference type="STRING" id="286115.A0A507CD53"/>
<feature type="binding site" evidence="5">
    <location>
        <position position="260"/>
    </location>
    <ligand>
        <name>S-adenosyl-L-methionine</name>
        <dbReference type="ChEBI" id="CHEBI:59789"/>
    </ligand>
</feature>
<dbReference type="UniPathway" id="UPA00232"/>
<comment type="catalytic activity">
    <reaction evidence="5">
        <text>a 3-demethylubiquinol + S-adenosyl-L-methionine = a ubiquinol + S-adenosyl-L-homocysteine + H(+)</text>
        <dbReference type="Rhea" id="RHEA:44380"/>
        <dbReference type="Rhea" id="RHEA-COMP:9566"/>
        <dbReference type="Rhea" id="RHEA-COMP:10914"/>
        <dbReference type="ChEBI" id="CHEBI:15378"/>
        <dbReference type="ChEBI" id="CHEBI:17976"/>
        <dbReference type="ChEBI" id="CHEBI:57856"/>
        <dbReference type="ChEBI" id="CHEBI:59789"/>
        <dbReference type="ChEBI" id="CHEBI:84422"/>
        <dbReference type="EC" id="2.1.1.64"/>
    </reaction>
</comment>
<dbReference type="PANTHER" id="PTHR43464:SF19">
    <property type="entry name" value="UBIQUINONE BIOSYNTHESIS O-METHYLTRANSFERASE, MITOCHONDRIAL"/>
    <property type="match status" value="1"/>
</dbReference>
<feature type="signal peptide" evidence="7">
    <location>
        <begin position="1"/>
        <end position="18"/>
    </location>
</feature>